<dbReference type="PANTHER" id="PTHR11352:SF0">
    <property type="entry name" value="PROLIFERATING CELL NUCLEAR ANTIGEN"/>
    <property type="match status" value="1"/>
</dbReference>
<dbReference type="GeneID" id="36832726"/>
<dbReference type="InterPro" id="IPR046938">
    <property type="entry name" value="DNA_clamp_sf"/>
</dbReference>
<evidence type="ECO:0000256" key="1">
    <source>
        <dbReference type="ARBA" id="ARBA00010462"/>
    </source>
</evidence>
<name>A0A2U9IGB0_9CREN</name>
<keyword evidence="3 4" id="KW-0238">DNA-binding</keyword>
<evidence type="ECO:0000256" key="3">
    <source>
        <dbReference type="ARBA" id="ARBA00023125"/>
    </source>
</evidence>
<dbReference type="PRINTS" id="PR00339">
    <property type="entry name" value="PCNACYCLIN"/>
</dbReference>
<reference evidence="9 10" key="1">
    <citation type="submission" date="2018-05" db="EMBL/GenBank/DDBJ databases">
        <title>Complete Genome Sequences of Extremely Thermoacidophilic, Metal-Mobilizing Type-Strain Members of the Archaeal Family Sulfolobaceae: Acidianus brierleyi DSM-1651T, Acidianus sulfidivorans DSM-18786T, Metallosphaera hakonensis DSM-7519T, and Metallosphaera prunae DSM-10039T.</title>
        <authorList>
            <person name="Counts J.A."/>
            <person name="Kelly R.M."/>
        </authorList>
    </citation>
    <scope>NUCLEOTIDE SEQUENCE [LARGE SCALE GENOMIC DNA]</scope>
    <source>
        <strain evidence="9 10">DSM 1651</strain>
    </source>
</reference>
<dbReference type="Proteomes" id="UP000248044">
    <property type="component" value="Chromosome"/>
</dbReference>
<dbReference type="Pfam" id="PF02747">
    <property type="entry name" value="PCNA_C"/>
    <property type="match status" value="1"/>
</dbReference>
<evidence type="ECO:0000256" key="5">
    <source>
        <dbReference type="RuleBase" id="RU003671"/>
    </source>
</evidence>
<comment type="similarity">
    <text evidence="1 4 5">Belongs to the PCNA family.</text>
</comment>
<evidence type="ECO:0000259" key="7">
    <source>
        <dbReference type="Pfam" id="PF00705"/>
    </source>
</evidence>
<dbReference type="NCBIfam" id="NF002220">
    <property type="entry name" value="PRK01115.1-3"/>
    <property type="match status" value="1"/>
</dbReference>
<comment type="function">
    <text evidence="4">Sliding clamp subunit that acts as a moving platform for DNA processing. Responsible for tethering the catalytic subunit of DNA polymerase and other proteins to DNA during high-speed replication.</text>
</comment>
<keyword evidence="2 4" id="KW-0235">DNA replication</keyword>
<dbReference type="EMBL" id="CP029289">
    <property type="protein sequence ID" value="AWR95078.1"/>
    <property type="molecule type" value="Genomic_DNA"/>
</dbReference>
<comment type="subunit">
    <text evidence="4">Homotrimer. The subunits circularize to form a toroid; DNA passes through its center. Replication factor C (RFC) is required to load the toroid on the DNA.</text>
</comment>
<protein>
    <recommendedName>
        <fullName evidence="4">DNA polymerase sliding clamp</fullName>
    </recommendedName>
    <alternativeName>
        <fullName evidence="4">Proliferating cell nuclear antigen homolog</fullName>
        <shortName evidence="4">PCNA</shortName>
    </alternativeName>
</protein>
<dbReference type="AlphaFoldDB" id="A0A2U9IGB0"/>
<dbReference type="InterPro" id="IPR022649">
    <property type="entry name" value="Pr_cel_nuc_antig_C"/>
</dbReference>
<dbReference type="InterPro" id="IPR022659">
    <property type="entry name" value="Pr_cel_nuc_antig_CS"/>
</dbReference>
<evidence type="ECO:0000256" key="6">
    <source>
        <dbReference type="RuleBase" id="RU003673"/>
    </source>
</evidence>
<proteinExistence type="inferred from homology"/>
<dbReference type="PANTHER" id="PTHR11352">
    <property type="entry name" value="PROLIFERATING CELL NUCLEAR ANTIGEN"/>
    <property type="match status" value="1"/>
</dbReference>
<dbReference type="GO" id="GO:0003677">
    <property type="term" value="F:DNA binding"/>
    <property type="evidence" value="ECO:0007669"/>
    <property type="project" value="UniProtKB-UniRule"/>
</dbReference>
<dbReference type="CDD" id="cd00577">
    <property type="entry name" value="PCNA"/>
    <property type="match status" value="1"/>
</dbReference>
<dbReference type="SUPFAM" id="SSF55979">
    <property type="entry name" value="DNA clamp"/>
    <property type="match status" value="2"/>
</dbReference>
<evidence type="ECO:0000313" key="10">
    <source>
        <dbReference type="Proteomes" id="UP000248044"/>
    </source>
</evidence>
<feature type="domain" description="Proliferating cell nuclear antigen PCNA C-terminal" evidence="8">
    <location>
        <begin position="131"/>
        <end position="241"/>
    </location>
</feature>
<keyword evidence="10" id="KW-1185">Reference proteome</keyword>
<dbReference type="RefSeq" id="WP_110270959.1">
    <property type="nucleotide sequence ID" value="NZ_CP029289.2"/>
</dbReference>
<dbReference type="OrthoDB" id="14749at2157"/>
<feature type="domain" description="Proliferating cell nuclear antigen PCNA N-terminal" evidence="7">
    <location>
        <begin position="4"/>
        <end position="95"/>
    </location>
</feature>
<dbReference type="KEGG" id="abri:DFR85_11180"/>
<dbReference type="Gene3D" id="3.70.10.10">
    <property type="match status" value="1"/>
</dbReference>
<dbReference type="PROSITE" id="PS01251">
    <property type="entry name" value="PCNA_1"/>
    <property type="match status" value="1"/>
</dbReference>
<evidence type="ECO:0000256" key="2">
    <source>
        <dbReference type="ARBA" id="ARBA00022705"/>
    </source>
</evidence>
<gene>
    <name evidence="4" type="primary">pcn</name>
    <name evidence="9" type="ORF">DFR85_11180</name>
</gene>
<dbReference type="GO" id="GO:0006272">
    <property type="term" value="P:leading strand elongation"/>
    <property type="evidence" value="ECO:0007669"/>
    <property type="project" value="TreeGrafter"/>
</dbReference>
<dbReference type="Pfam" id="PF00705">
    <property type="entry name" value="PCNA_N"/>
    <property type="match status" value="1"/>
</dbReference>
<organism evidence="9 10">
    <name type="scientific">Acidianus brierleyi</name>
    <dbReference type="NCBI Taxonomy" id="41673"/>
    <lineage>
        <taxon>Archaea</taxon>
        <taxon>Thermoproteota</taxon>
        <taxon>Thermoprotei</taxon>
        <taxon>Sulfolobales</taxon>
        <taxon>Sulfolobaceae</taxon>
        <taxon>Acidianus</taxon>
    </lineage>
</organism>
<evidence type="ECO:0000256" key="4">
    <source>
        <dbReference type="HAMAP-Rule" id="MF_00317"/>
    </source>
</evidence>
<dbReference type="GO" id="GO:0030337">
    <property type="term" value="F:DNA polymerase processivity factor activity"/>
    <property type="evidence" value="ECO:0007669"/>
    <property type="project" value="UniProtKB-UniRule"/>
</dbReference>
<sequence>MKFKAVDASAISYIFKTLGDFMDDATIISTKDGIKVSGIDPSRVVFIDIFLPSAYFEEFESEEKETYGVSLEDINGVMRRVGKNDSVIIETAQEKIKIDINDDFERIFSLPILTTQEQQNPSINLEFPFKAKLLTVTFADVIESLANLGDSITISSEGGKLYFEVTGDMGSSKIELSVDNGGLIESEGSDATGNYGIEYILNTTKMRKPSDTVQLLFGSQLPLKLHFELPQGGYGDFYIAPRVE</sequence>
<accession>A0A2U9IGB0</accession>
<dbReference type="InterPro" id="IPR000730">
    <property type="entry name" value="Pr_cel_nuc_antig"/>
</dbReference>
<comment type="function">
    <text evidence="6">Sliding clamp subunit. Responsible for tethering the catalytic subunit of DNA polymerase to DNA during high-speed replication.</text>
</comment>
<dbReference type="GO" id="GO:0006275">
    <property type="term" value="P:regulation of DNA replication"/>
    <property type="evidence" value="ECO:0007669"/>
    <property type="project" value="UniProtKB-UniRule"/>
</dbReference>
<dbReference type="HAMAP" id="MF_00317">
    <property type="entry name" value="DNApol_clamp_arch"/>
    <property type="match status" value="1"/>
</dbReference>
<evidence type="ECO:0000259" key="8">
    <source>
        <dbReference type="Pfam" id="PF02747"/>
    </source>
</evidence>
<dbReference type="InterPro" id="IPR022648">
    <property type="entry name" value="Pr_cel_nuc_antig_N"/>
</dbReference>
<evidence type="ECO:0000313" key="9">
    <source>
        <dbReference type="EMBL" id="AWR95078.1"/>
    </source>
</evidence>